<dbReference type="GO" id="GO:0098552">
    <property type="term" value="C:side of membrane"/>
    <property type="evidence" value="ECO:0007669"/>
    <property type="project" value="UniProtKB-KW"/>
</dbReference>
<feature type="domain" description="Trypanosome variant surface glycoprotein B-type N-terminal" evidence="9">
    <location>
        <begin position="4"/>
        <end position="211"/>
    </location>
</feature>
<comment type="subcellular location">
    <subcellularLocation>
        <location evidence="2">Cell membrane</location>
        <topology evidence="2">Lipid-anchor</topology>
        <topology evidence="2">GPI-anchor</topology>
    </subcellularLocation>
</comment>
<evidence type="ECO:0000256" key="7">
    <source>
        <dbReference type="ARBA" id="ARBA00023180"/>
    </source>
</evidence>
<evidence type="ECO:0000259" key="9">
    <source>
        <dbReference type="Pfam" id="PF13206"/>
    </source>
</evidence>
<evidence type="ECO:0000256" key="4">
    <source>
        <dbReference type="ARBA" id="ARBA00022622"/>
    </source>
</evidence>
<keyword evidence="5" id="KW-0732">Signal</keyword>
<evidence type="ECO:0000313" key="11">
    <source>
        <dbReference type="Proteomes" id="UP000195570"/>
    </source>
</evidence>
<dbReference type="Pfam" id="PF13206">
    <property type="entry name" value="VSG_B"/>
    <property type="match status" value="1"/>
</dbReference>
<evidence type="ECO:0000256" key="3">
    <source>
        <dbReference type="ARBA" id="ARBA00022475"/>
    </source>
</evidence>
<dbReference type="GO" id="GO:0005886">
    <property type="term" value="C:plasma membrane"/>
    <property type="evidence" value="ECO:0007669"/>
    <property type="project" value="UniProtKB-SubCell"/>
</dbReference>
<evidence type="ECO:0000256" key="2">
    <source>
        <dbReference type="ARBA" id="ARBA00004609"/>
    </source>
</evidence>
<dbReference type="EMBL" id="CZPT02000382">
    <property type="protein sequence ID" value="SCU65731.1"/>
    <property type="molecule type" value="Genomic_DNA"/>
</dbReference>
<dbReference type="GeneID" id="92381765"/>
<dbReference type="RefSeq" id="XP_067077282.1">
    <property type="nucleotide sequence ID" value="XM_067221181.1"/>
</dbReference>
<evidence type="ECO:0000313" key="10">
    <source>
        <dbReference type="EMBL" id="SCU65731.1"/>
    </source>
</evidence>
<keyword evidence="3" id="KW-1003">Cell membrane</keyword>
<evidence type="ECO:0000256" key="8">
    <source>
        <dbReference type="ARBA" id="ARBA00023288"/>
    </source>
</evidence>
<dbReference type="InterPro" id="IPR025932">
    <property type="entry name" value="Trypano_VSG_B_N_dom"/>
</dbReference>
<keyword evidence="8" id="KW-0449">Lipoprotein</keyword>
<keyword evidence="11" id="KW-1185">Reference proteome</keyword>
<dbReference type="VEuPathDB" id="TriTrypDB:TEOVI_000783100"/>
<accession>A0A1G4I298</accession>
<evidence type="ECO:0000256" key="1">
    <source>
        <dbReference type="ARBA" id="ARBA00002523"/>
    </source>
</evidence>
<name>A0A1G4I298_TRYEQ</name>
<keyword evidence="4" id="KW-0336">GPI-anchor</keyword>
<comment type="caution">
    <text evidence="10">The sequence shown here is derived from an EMBL/GenBank/DDBJ whole genome shotgun (WGS) entry which is preliminary data.</text>
</comment>
<protein>
    <submittedName>
        <fullName evidence="10">Trypanosomal VSG domain containing protein, putative</fullName>
    </submittedName>
</protein>
<keyword evidence="6" id="KW-0472">Membrane</keyword>
<evidence type="ECO:0000256" key="6">
    <source>
        <dbReference type="ARBA" id="ARBA00023136"/>
    </source>
</evidence>
<organism evidence="10 11">
    <name type="scientific">Trypanosoma equiperdum</name>
    <dbReference type="NCBI Taxonomy" id="5694"/>
    <lineage>
        <taxon>Eukaryota</taxon>
        <taxon>Discoba</taxon>
        <taxon>Euglenozoa</taxon>
        <taxon>Kinetoplastea</taxon>
        <taxon>Metakinetoplastina</taxon>
        <taxon>Trypanosomatida</taxon>
        <taxon>Trypanosomatidae</taxon>
        <taxon>Trypanosoma</taxon>
    </lineage>
</organism>
<dbReference type="AlphaFoldDB" id="A0A1G4I298"/>
<proteinExistence type="predicted"/>
<comment type="function">
    <text evidence="1">VSG forms a coat on the surface of the parasite. The trypanosome evades the immune response of the host by expressing a series of antigenically distinct VSGs from an estimated 1000 VSG genes.</text>
</comment>
<sequence>MAAEAKKLMGAEQLSNPGKSLNTFKAKAALAIYGANGEDGDAATAGSNDDRKTLCGTAGKAKGSTSGANLRDDMLCLCANTGSGGGVDKVCCTTCQATPNNWNTGAQGKAIFATLKKECETLIPRKTTSAEALSGAVNRFLTHIAKPQGSGGDALFGLGQIEGTAASGCLGVSNANGGICVIYAEGTGAGQKKAAIGWLEPVSAALAALERTPE</sequence>
<reference evidence="10" key="1">
    <citation type="submission" date="2016-09" db="EMBL/GenBank/DDBJ databases">
        <authorList>
            <person name="Hebert L."/>
            <person name="Moumen B."/>
        </authorList>
    </citation>
    <scope>NUCLEOTIDE SEQUENCE [LARGE SCALE GENOMIC DNA]</scope>
    <source>
        <strain evidence="10">OVI</strain>
    </source>
</reference>
<gene>
    <name evidence="10" type="ORF">TEOVI_000783100</name>
</gene>
<dbReference type="Proteomes" id="UP000195570">
    <property type="component" value="Unassembled WGS sequence"/>
</dbReference>
<keyword evidence="7" id="KW-0325">Glycoprotein</keyword>
<evidence type="ECO:0000256" key="5">
    <source>
        <dbReference type="ARBA" id="ARBA00022729"/>
    </source>
</evidence>